<dbReference type="PANTHER" id="PTHR43081">
    <property type="entry name" value="ADENYLATE CYCLASE, TERMINAL-DIFFERENTIATION SPECIFIC-RELATED"/>
    <property type="match status" value="1"/>
</dbReference>
<dbReference type="CDD" id="cd07302">
    <property type="entry name" value="CHD"/>
    <property type="match status" value="1"/>
</dbReference>
<dbReference type="GO" id="GO:0004016">
    <property type="term" value="F:adenylate cyclase activity"/>
    <property type="evidence" value="ECO:0007669"/>
    <property type="project" value="UniProtKB-ARBA"/>
</dbReference>
<dbReference type="Pfam" id="PF00211">
    <property type="entry name" value="Guanylate_cyc"/>
    <property type="match status" value="1"/>
</dbReference>
<evidence type="ECO:0000313" key="3">
    <source>
        <dbReference type="Proteomes" id="UP000244081"/>
    </source>
</evidence>
<dbReference type="GO" id="GO:0035556">
    <property type="term" value="P:intracellular signal transduction"/>
    <property type="evidence" value="ECO:0007669"/>
    <property type="project" value="InterPro"/>
</dbReference>
<keyword evidence="3" id="KW-1185">Reference proteome</keyword>
<dbReference type="AlphaFoldDB" id="A0A2T5V6Q8"/>
<organism evidence="2 3">
    <name type="scientific">Breoghania corrubedonensis</name>
    <dbReference type="NCBI Taxonomy" id="665038"/>
    <lineage>
        <taxon>Bacteria</taxon>
        <taxon>Pseudomonadati</taxon>
        <taxon>Pseudomonadota</taxon>
        <taxon>Alphaproteobacteria</taxon>
        <taxon>Hyphomicrobiales</taxon>
        <taxon>Stappiaceae</taxon>
        <taxon>Breoghania</taxon>
    </lineage>
</organism>
<dbReference type="InterPro" id="IPR001054">
    <property type="entry name" value="A/G_cyclase"/>
</dbReference>
<reference evidence="2 3" key="1">
    <citation type="submission" date="2018-04" db="EMBL/GenBank/DDBJ databases">
        <title>Genomic Encyclopedia of Archaeal and Bacterial Type Strains, Phase II (KMG-II): from individual species to whole genera.</title>
        <authorList>
            <person name="Goeker M."/>
        </authorList>
    </citation>
    <scope>NUCLEOTIDE SEQUENCE [LARGE SCALE GENOMIC DNA]</scope>
    <source>
        <strain evidence="2 3">DSM 23382</strain>
    </source>
</reference>
<comment type="caution">
    <text evidence="2">The sequence shown here is derived from an EMBL/GenBank/DDBJ whole genome shotgun (WGS) entry which is preliminary data.</text>
</comment>
<dbReference type="SUPFAM" id="SSF55073">
    <property type="entry name" value="Nucleotide cyclase"/>
    <property type="match status" value="1"/>
</dbReference>
<dbReference type="OrthoDB" id="4565346at2"/>
<name>A0A2T5V6Q8_9HYPH</name>
<accession>A0A2T5V6Q8</accession>
<dbReference type="InterPro" id="IPR029787">
    <property type="entry name" value="Nucleotide_cyclase"/>
</dbReference>
<evidence type="ECO:0000259" key="1">
    <source>
        <dbReference type="PROSITE" id="PS50125"/>
    </source>
</evidence>
<dbReference type="InterPro" id="IPR050697">
    <property type="entry name" value="Adenylyl/Guanylyl_Cyclase_3/4"/>
</dbReference>
<feature type="domain" description="Guanylate cyclase" evidence="1">
    <location>
        <begin position="212"/>
        <end position="345"/>
    </location>
</feature>
<gene>
    <name evidence="2" type="ORF">C8N35_107143</name>
</gene>
<dbReference type="RefSeq" id="WP_107990956.1">
    <property type="nucleotide sequence ID" value="NZ_QAYG01000007.1"/>
</dbReference>
<dbReference type="PANTHER" id="PTHR43081:SF11">
    <property type="entry name" value="BLR2264 PROTEIN"/>
    <property type="match status" value="1"/>
</dbReference>
<dbReference type="EMBL" id="QAYG01000007">
    <property type="protein sequence ID" value="PTW59430.1"/>
    <property type="molecule type" value="Genomic_DNA"/>
</dbReference>
<dbReference type="PROSITE" id="PS50125">
    <property type="entry name" value="GUANYLATE_CYCLASE_2"/>
    <property type="match status" value="1"/>
</dbReference>
<dbReference type="Proteomes" id="UP000244081">
    <property type="component" value="Unassembled WGS sequence"/>
</dbReference>
<evidence type="ECO:0000313" key="2">
    <source>
        <dbReference type="EMBL" id="PTW59430.1"/>
    </source>
</evidence>
<dbReference type="SMART" id="SM00044">
    <property type="entry name" value="CYCc"/>
    <property type="match status" value="1"/>
</dbReference>
<proteinExistence type="predicted"/>
<sequence>MTANDVKPRKTLDGLEDWLIREARLFDSPADIVDGVCRWLIDAGLPLIRCRIGQRLADPLMSAWGVVWRPDHVEDYVVDRETLEGPAYFGSPFQAVVQTRAPRRYDLTALSPDDHESLHEQAEIGGRDYIAIPFIYGDGSVQGGAFVFSEKLDEATAERIMSLRHALAATLEPVAMRRSARSLLTTYLGRGPAERVMSGAFRRGDMGHLDAVVLFTDLCGSSALSERCSEAQLLSILDTYFEAVADGVKANRGEVLKFLGDGLLAIFPVDGSVNAAIACGQAVAAVNAADAVLRDVALAPSCGGVFPCFAAALHLGPVVYGNIGSRDRLDFTVVGQTVNLVSRLEDIAKSQPGSIVCSQAFAQTWGGPSEALGTRMLKGFSLPQSLHTIERHNLRRS</sequence>
<dbReference type="Gene3D" id="3.30.70.1230">
    <property type="entry name" value="Nucleotide cyclase"/>
    <property type="match status" value="1"/>
</dbReference>
<dbReference type="GO" id="GO:0006171">
    <property type="term" value="P:cAMP biosynthetic process"/>
    <property type="evidence" value="ECO:0007669"/>
    <property type="project" value="TreeGrafter"/>
</dbReference>
<protein>
    <submittedName>
        <fullName evidence="2">Adenylate cyclase</fullName>
    </submittedName>
</protein>